<protein>
    <submittedName>
        <fullName evidence="1">Uncharacterized protein</fullName>
    </submittedName>
</protein>
<name>A0A6H1ZV34_9ZZZZ</name>
<evidence type="ECO:0000313" key="1">
    <source>
        <dbReference type="EMBL" id="QJA51177.1"/>
    </source>
</evidence>
<reference evidence="1" key="1">
    <citation type="submission" date="2020-03" db="EMBL/GenBank/DDBJ databases">
        <title>The deep terrestrial virosphere.</title>
        <authorList>
            <person name="Holmfeldt K."/>
            <person name="Nilsson E."/>
            <person name="Simone D."/>
            <person name="Lopez-Fernandez M."/>
            <person name="Wu X."/>
            <person name="de Brujin I."/>
            <person name="Lundin D."/>
            <person name="Andersson A."/>
            <person name="Bertilsson S."/>
            <person name="Dopson M."/>
        </authorList>
    </citation>
    <scope>NUCLEOTIDE SEQUENCE</scope>
    <source>
        <strain evidence="2">MM415B02021</strain>
        <strain evidence="1">TM448A02002</strain>
    </source>
</reference>
<gene>
    <name evidence="2" type="ORF">MM415B02021_0009</name>
    <name evidence="1" type="ORF">TM448A02002_0010</name>
</gene>
<proteinExistence type="predicted"/>
<dbReference type="EMBL" id="MT141170">
    <property type="protein sequence ID" value="QJA55647.1"/>
    <property type="molecule type" value="Genomic_DNA"/>
</dbReference>
<dbReference type="AlphaFoldDB" id="A0A6H1ZV34"/>
<sequence>MPKLCPFFKEPCKRENCLAYQMKTQKIEKIPPPNGWGKVINGYRIAPFCEAMAIFIEEEG</sequence>
<accession>A0A6H1ZV34</accession>
<organism evidence="1">
    <name type="scientific">viral metagenome</name>
    <dbReference type="NCBI Taxonomy" id="1070528"/>
    <lineage>
        <taxon>unclassified sequences</taxon>
        <taxon>metagenomes</taxon>
        <taxon>organismal metagenomes</taxon>
    </lineage>
</organism>
<dbReference type="EMBL" id="MT144242">
    <property type="protein sequence ID" value="QJA51177.1"/>
    <property type="molecule type" value="Genomic_DNA"/>
</dbReference>
<evidence type="ECO:0000313" key="2">
    <source>
        <dbReference type="EMBL" id="QJA55647.1"/>
    </source>
</evidence>